<keyword evidence="3 8" id="KW-0378">Hydrolase</keyword>
<evidence type="ECO:0000256" key="5">
    <source>
        <dbReference type="ARBA" id="ARBA00023295"/>
    </source>
</evidence>
<reference evidence="10 11" key="1">
    <citation type="submission" date="2016-10" db="EMBL/GenBank/DDBJ databases">
        <authorList>
            <person name="de Groot N.N."/>
        </authorList>
    </citation>
    <scope>NUCLEOTIDE SEQUENCE [LARGE SCALE GENOMIC DNA]</scope>
    <source>
        <strain evidence="10 11">RK1</strain>
    </source>
</reference>
<feature type="chain" id="PRO_5011693269" evidence="9">
    <location>
        <begin position="18"/>
        <end position="325"/>
    </location>
</feature>
<keyword evidence="4" id="KW-0119">Carbohydrate metabolism</keyword>
<evidence type="ECO:0000313" key="10">
    <source>
        <dbReference type="EMBL" id="SFJ07280.1"/>
    </source>
</evidence>
<dbReference type="EMBL" id="FOQO01000007">
    <property type="protein sequence ID" value="SFJ07280.1"/>
    <property type="molecule type" value="Genomic_DNA"/>
</dbReference>
<dbReference type="GO" id="GO:0004553">
    <property type="term" value="F:hydrolase activity, hydrolyzing O-glycosyl compounds"/>
    <property type="evidence" value="ECO:0007669"/>
    <property type="project" value="InterPro"/>
</dbReference>
<dbReference type="SUPFAM" id="SSF75005">
    <property type="entry name" value="Arabinanase/levansucrase/invertase"/>
    <property type="match status" value="1"/>
</dbReference>
<evidence type="ECO:0000256" key="7">
    <source>
        <dbReference type="PIRSR" id="PIRSR606710-2"/>
    </source>
</evidence>
<dbReference type="AlphaFoldDB" id="A0A1I3NEE5"/>
<keyword evidence="9" id="KW-0732">Signal</keyword>
<evidence type="ECO:0000256" key="2">
    <source>
        <dbReference type="ARBA" id="ARBA00022651"/>
    </source>
</evidence>
<keyword evidence="2" id="KW-0624">Polysaccharide degradation</keyword>
<evidence type="ECO:0000256" key="4">
    <source>
        <dbReference type="ARBA" id="ARBA00023277"/>
    </source>
</evidence>
<dbReference type="InterPro" id="IPR052176">
    <property type="entry name" value="Glycosyl_Hydrlase_43_Enz"/>
</dbReference>
<dbReference type="InterPro" id="IPR023296">
    <property type="entry name" value="Glyco_hydro_beta-prop_sf"/>
</dbReference>
<dbReference type="InterPro" id="IPR006710">
    <property type="entry name" value="Glyco_hydro_43"/>
</dbReference>
<keyword evidence="11" id="KW-1185">Reference proteome</keyword>
<dbReference type="OrthoDB" id="3308423at2"/>
<dbReference type="Gene3D" id="2.115.10.20">
    <property type="entry name" value="Glycosyl hydrolase domain, family 43"/>
    <property type="match status" value="1"/>
</dbReference>
<gene>
    <name evidence="10" type="ORF">SAMN05444682_107174</name>
</gene>
<organism evidence="10 11">
    <name type="scientific">Parapedobacter indicus</name>
    <dbReference type="NCBI Taxonomy" id="1477437"/>
    <lineage>
        <taxon>Bacteria</taxon>
        <taxon>Pseudomonadati</taxon>
        <taxon>Bacteroidota</taxon>
        <taxon>Sphingobacteriia</taxon>
        <taxon>Sphingobacteriales</taxon>
        <taxon>Sphingobacteriaceae</taxon>
        <taxon>Parapedobacter</taxon>
    </lineage>
</organism>
<evidence type="ECO:0000256" key="8">
    <source>
        <dbReference type="RuleBase" id="RU361187"/>
    </source>
</evidence>
<dbReference type="PANTHER" id="PTHR43772:SF2">
    <property type="entry name" value="PUTATIVE (AFU_ORTHOLOGUE AFUA_2G04480)-RELATED"/>
    <property type="match status" value="1"/>
</dbReference>
<sequence length="325" mass="37259">MKYFLFVILSIAFSILACSSSDSGVQPESPEKPGFVETYVFLGDPFILLHEGTYYAYGTSEEDGIGVFVSQDLLSWERVPGNRLALSKQNSWGDRWFWAPEVYVVDGTFYMYYSADEHICVATSDHPLGPFKQIQKKPMIEGEKCIDNSLFIDRDGKPYLFFDRFNDGLNIWVAELEDDLMTVRMETMKKCIHVSQEWEEVWPRVNEGPYVMRHNDKYYMTYSANSYESPFYGIGYATADQVTGPWTKHVGNPILQKPGELVGVGHSAMFTDKEGKLRIVFHSHRSTSSIHPRYMNISSVSFEELDGEQVMVIDENYITPKLIVN</sequence>
<name>A0A1I3NEE5_9SPHI</name>
<dbReference type="GO" id="GO:0045493">
    <property type="term" value="P:xylan catabolic process"/>
    <property type="evidence" value="ECO:0007669"/>
    <property type="project" value="UniProtKB-KW"/>
</dbReference>
<dbReference type="STRING" id="1477437.SAMN05444682_107174"/>
<dbReference type="Proteomes" id="UP000198670">
    <property type="component" value="Unassembled WGS sequence"/>
</dbReference>
<evidence type="ECO:0000256" key="9">
    <source>
        <dbReference type="SAM" id="SignalP"/>
    </source>
</evidence>
<evidence type="ECO:0000313" key="11">
    <source>
        <dbReference type="Proteomes" id="UP000198670"/>
    </source>
</evidence>
<feature type="site" description="Important for catalytic activity, responsible for pKa modulation of the active site Glu and correct orientation of both the proton donor and substrate" evidence="7">
    <location>
        <position position="147"/>
    </location>
</feature>
<evidence type="ECO:0000256" key="1">
    <source>
        <dbReference type="ARBA" id="ARBA00009865"/>
    </source>
</evidence>
<comment type="similarity">
    <text evidence="1 8">Belongs to the glycosyl hydrolase 43 family.</text>
</comment>
<proteinExistence type="inferred from homology"/>
<dbReference type="RefSeq" id="WP_090628183.1">
    <property type="nucleotide sequence ID" value="NZ_FOQO01000007.1"/>
</dbReference>
<feature type="signal peptide" evidence="9">
    <location>
        <begin position="1"/>
        <end position="17"/>
    </location>
</feature>
<dbReference type="PANTHER" id="PTHR43772">
    <property type="entry name" value="ENDO-1,4-BETA-XYLANASE"/>
    <property type="match status" value="1"/>
</dbReference>
<dbReference type="CDD" id="cd08991">
    <property type="entry name" value="GH43_HoAraf43-like"/>
    <property type="match status" value="1"/>
</dbReference>
<feature type="active site" description="Proton donor" evidence="6">
    <location>
        <position position="207"/>
    </location>
</feature>
<dbReference type="Pfam" id="PF04616">
    <property type="entry name" value="Glyco_hydro_43"/>
    <property type="match status" value="1"/>
</dbReference>
<accession>A0A1I3NEE5</accession>
<evidence type="ECO:0000256" key="6">
    <source>
        <dbReference type="PIRSR" id="PIRSR606710-1"/>
    </source>
</evidence>
<feature type="active site" description="Proton acceptor" evidence="6">
    <location>
        <position position="44"/>
    </location>
</feature>
<protein>
    <submittedName>
        <fullName evidence="10">Glycosyl hydrolases family 43</fullName>
    </submittedName>
</protein>
<keyword evidence="5 8" id="KW-0326">Glycosidase</keyword>
<evidence type="ECO:0000256" key="3">
    <source>
        <dbReference type="ARBA" id="ARBA00022801"/>
    </source>
</evidence>
<keyword evidence="2" id="KW-0858">Xylan degradation</keyword>
<dbReference type="PROSITE" id="PS51257">
    <property type="entry name" value="PROKAR_LIPOPROTEIN"/>
    <property type="match status" value="1"/>
</dbReference>